<dbReference type="OrthoDB" id="6305173at2"/>
<dbReference type="AlphaFoldDB" id="A0A1B1A556"/>
<dbReference type="PRINTS" id="PR00313">
    <property type="entry name" value="CABNDNGRPT"/>
</dbReference>
<dbReference type="Proteomes" id="UP000013243">
    <property type="component" value="Chromosome"/>
</dbReference>
<reference evidence="5 6" key="1">
    <citation type="journal article" date="2016" name="ISME J.">
        <title>Global occurrence and heterogeneity of the Roseobacter-clade species Ruegeria mobilis.</title>
        <authorList>
            <person name="Sonnenschein E."/>
            <person name="Gram L."/>
        </authorList>
    </citation>
    <scope>NUCLEOTIDE SEQUENCE [LARGE SCALE GENOMIC DNA]</scope>
    <source>
        <strain evidence="5 6">F1926</strain>
    </source>
</reference>
<evidence type="ECO:0000313" key="5">
    <source>
        <dbReference type="EMBL" id="ANP41715.1"/>
    </source>
</evidence>
<dbReference type="SUPFAM" id="SSF51294">
    <property type="entry name" value="Hedgehog/intein (Hint) domain"/>
    <property type="match status" value="1"/>
</dbReference>
<evidence type="ECO:0000256" key="3">
    <source>
        <dbReference type="SAM" id="MobiDB-lite"/>
    </source>
</evidence>
<gene>
    <name evidence="5" type="ORF">K529_013130</name>
</gene>
<evidence type="ECO:0000259" key="4">
    <source>
        <dbReference type="Pfam" id="PF13403"/>
    </source>
</evidence>
<dbReference type="STRING" id="1265309.K529_013130"/>
<dbReference type="PROSITE" id="PS00330">
    <property type="entry name" value="HEMOLYSIN_CALCIUM"/>
    <property type="match status" value="5"/>
</dbReference>
<dbReference type="InterPro" id="IPR036208">
    <property type="entry name" value="VHL_sf"/>
</dbReference>
<dbReference type="InterPro" id="IPR011049">
    <property type="entry name" value="Serralysin-like_metalloprot_C"/>
</dbReference>
<dbReference type="Pfam" id="PF00353">
    <property type="entry name" value="HemolysinCabind"/>
    <property type="match status" value="5"/>
</dbReference>
<comment type="subcellular location">
    <subcellularLocation>
        <location evidence="1">Secreted</location>
    </subcellularLocation>
</comment>
<dbReference type="EMBL" id="CP015230">
    <property type="protein sequence ID" value="ANP41715.1"/>
    <property type="molecule type" value="Genomic_DNA"/>
</dbReference>
<dbReference type="KEGG" id="rmb:K529_013130"/>
<dbReference type="InterPro" id="IPR018511">
    <property type="entry name" value="Hemolysin-typ_Ca-bd_CS"/>
</dbReference>
<organism evidence="5 6">
    <name type="scientific">Tritonibacter mobilis F1926</name>
    <dbReference type="NCBI Taxonomy" id="1265309"/>
    <lineage>
        <taxon>Bacteria</taxon>
        <taxon>Pseudomonadati</taxon>
        <taxon>Pseudomonadota</taxon>
        <taxon>Alphaproteobacteria</taxon>
        <taxon>Rhodobacterales</taxon>
        <taxon>Paracoccaceae</taxon>
        <taxon>Tritonibacter</taxon>
    </lineage>
</organism>
<name>A0A1B1A556_9RHOB</name>
<dbReference type="GeneID" id="28250794"/>
<dbReference type="SUPFAM" id="SSF51120">
    <property type="entry name" value="beta-Roll"/>
    <property type="match status" value="3"/>
</dbReference>
<dbReference type="Gene3D" id="2.150.10.10">
    <property type="entry name" value="Serralysin-like metalloprotease, C-terminal"/>
    <property type="match status" value="3"/>
</dbReference>
<protein>
    <submittedName>
        <fullName evidence="5">Calcium-binding protein</fullName>
    </submittedName>
</protein>
<dbReference type="PANTHER" id="PTHR38340">
    <property type="entry name" value="S-LAYER PROTEIN"/>
    <property type="match status" value="1"/>
</dbReference>
<accession>A0A1B1A556</accession>
<proteinExistence type="predicted"/>
<dbReference type="InterPro" id="IPR028992">
    <property type="entry name" value="Hedgehog/Intein_dom"/>
</dbReference>
<evidence type="ECO:0000313" key="6">
    <source>
        <dbReference type="Proteomes" id="UP000013243"/>
    </source>
</evidence>
<keyword evidence="2" id="KW-0964">Secreted</keyword>
<dbReference type="GO" id="GO:0005576">
    <property type="term" value="C:extracellular region"/>
    <property type="evidence" value="ECO:0007669"/>
    <property type="project" value="UniProtKB-SubCell"/>
</dbReference>
<evidence type="ECO:0000256" key="1">
    <source>
        <dbReference type="ARBA" id="ARBA00004613"/>
    </source>
</evidence>
<evidence type="ECO:0000256" key="2">
    <source>
        <dbReference type="ARBA" id="ARBA00022525"/>
    </source>
</evidence>
<dbReference type="InterPro" id="IPR036844">
    <property type="entry name" value="Hint_dom_sf"/>
</dbReference>
<dbReference type="RefSeq" id="WP_005628133.1">
    <property type="nucleotide sequence ID" value="NZ_CP015230.1"/>
</dbReference>
<dbReference type="InterPro" id="IPR050557">
    <property type="entry name" value="RTX_toxin/Mannuronan_C5-epim"/>
</dbReference>
<dbReference type="PANTHER" id="PTHR38340:SF1">
    <property type="entry name" value="S-LAYER PROTEIN"/>
    <property type="match status" value="1"/>
</dbReference>
<feature type="domain" description="Hedgehog/Intein (Hint)" evidence="4">
    <location>
        <begin position="532"/>
        <end position="678"/>
    </location>
</feature>
<dbReference type="Pfam" id="PF13403">
    <property type="entry name" value="Hint_2"/>
    <property type="match status" value="1"/>
</dbReference>
<feature type="region of interest" description="Disordered" evidence="3">
    <location>
        <begin position="95"/>
        <end position="136"/>
    </location>
</feature>
<feature type="region of interest" description="Disordered" evidence="3">
    <location>
        <begin position="408"/>
        <end position="439"/>
    </location>
</feature>
<dbReference type="SUPFAM" id="SSF49468">
    <property type="entry name" value="VHL"/>
    <property type="match status" value="1"/>
</dbReference>
<sequence length="741" mass="77598">MTTYSVTSSNYNDPGFWSSISESSGGHWLDFRALPSTYYVNIDAEARIISIWDGGAWYRVGEDGNGSTDSNLGSPTSLDDFNIITGNDASDYIEASDGDDSLIGAGGDDTLSGDQGDDTIDGGEGNDNLAGGDGQDSILAGAGNDSVYADNVWAALSSAASGPGTTPTSLTVTNSADGPIELWWIDGAGQLQYHATIQPGDTLTQSTYEEYNWELRHPDDWYLGTIQGGANPTVNFGASGLNDTVFAGSGDDLVLGMYGDDVLYGETGADTLDGDYGDDTIWAGTDADTVDGGDGDDYLSGQEGDDLIQGGAGSDTLIGGTGNDELKGDADDDTFQIFDNSGVDTIIGGESGVDDDLVDLSGRSSGASVNFTGAEIGIIEGGSDTAYFQEIERLRLTDFDDSLDASASSTGVDVDAGAGADTLTGSAGDDSLTGGGGDDRFVMTTSGGADTISDFDLTDDDLDGFYNDQIDVSGLSGGSGAGGLVTASDVIVTDDGSGSAVLTFPDGEQLVLKGVAPSQINTQPQLYAAGIPCFTPGIRIATARGAIPVEQIRIGDLLQTADNGLQPVIWTGRRDLSGDDLIAQPHLMPLVLHPGGPFANDRPLMISPQHRFMLDRPRLGDLGHMNEAFVRARLLHALLPDRVARCSPQTGVSYIHLMTETHQVIFAEGIATETFWPGPEALRGLADDDRRELFDVFPDLFLARRLSGSLGRSYVASKYCQLARTDLTRRDLRALGARFAA</sequence>
<dbReference type="InterPro" id="IPR001343">
    <property type="entry name" value="Hemolysn_Ca-bd"/>
</dbReference>
<dbReference type="GO" id="GO:0005509">
    <property type="term" value="F:calcium ion binding"/>
    <property type="evidence" value="ECO:0007669"/>
    <property type="project" value="InterPro"/>
</dbReference>